<evidence type="ECO:0000313" key="2">
    <source>
        <dbReference type="Proteomes" id="UP000501939"/>
    </source>
</evidence>
<organism evidence="1 2">
    <name type="scientific">Acinetobacter lanii</name>
    <dbReference type="NCBI Taxonomy" id="2715163"/>
    <lineage>
        <taxon>Bacteria</taxon>
        <taxon>Pseudomonadati</taxon>
        <taxon>Pseudomonadota</taxon>
        <taxon>Gammaproteobacteria</taxon>
        <taxon>Moraxellales</taxon>
        <taxon>Moraxellaceae</taxon>
        <taxon>Acinetobacter</taxon>
    </lineage>
</organism>
<sequence length="155" mass="18106">MRNPYQRKSNTSIANTIVPPKEQYIHFLETVIAQEKLYGLYHEGWALCATPSGQQTLAIWQNKNLAQLLIRDKWADYAIEEVSLIDFVEKVIPYIRQHQTHLSLNLMPEGQNVLVSGRQFLIDLKSYLYNLYLKEPARFNSGKLPLPRKIRLHDK</sequence>
<dbReference type="KEGG" id="alj:G8D99_03685"/>
<proteinExistence type="predicted"/>
<evidence type="ECO:0000313" key="1">
    <source>
        <dbReference type="EMBL" id="QIO08208.1"/>
    </source>
</evidence>
<name>A0A6G8S2G2_9GAMM</name>
<dbReference type="InterPro" id="IPR021284">
    <property type="entry name" value="DUF2750"/>
</dbReference>
<gene>
    <name evidence="1" type="ORF">G8D99_03685</name>
</gene>
<dbReference type="Proteomes" id="UP000501939">
    <property type="component" value="Chromosome"/>
</dbReference>
<dbReference type="RefSeq" id="WP_166322739.1">
    <property type="nucleotide sequence ID" value="NZ_CP049916.1"/>
</dbReference>
<dbReference type="Pfam" id="PF11042">
    <property type="entry name" value="DUF2750"/>
    <property type="match status" value="1"/>
</dbReference>
<dbReference type="AlphaFoldDB" id="A0A6G8S2G2"/>
<accession>A0A6G8S2G2</accession>
<dbReference type="EMBL" id="CP049916">
    <property type="protein sequence ID" value="QIO08208.1"/>
    <property type="molecule type" value="Genomic_DNA"/>
</dbReference>
<keyword evidence="2" id="KW-1185">Reference proteome</keyword>
<protein>
    <submittedName>
        <fullName evidence="1">DUF2750 domain-containing protein</fullName>
    </submittedName>
</protein>
<reference evidence="1 2" key="1">
    <citation type="submission" date="2020-03" db="EMBL/GenBank/DDBJ databases">
        <authorList>
            <person name="Zhu W."/>
        </authorList>
    </citation>
    <scope>NUCLEOTIDE SEQUENCE [LARGE SCALE GENOMIC DNA]</scope>
    <source>
        <strain evidence="1 2">185</strain>
    </source>
</reference>